<evidence type="ECO:0000256" key="1">
    <source>
        <dbReference type="ARBA" id="ARBA00004370"/>
    </source>
</evidence>
<dbReference type="GO" id="GO:0004930">
    <property type="term" value="F:G protein-coupled receptor activity"/>
    <property type="evidence" value="ECO:0007669"/>
    <property type="project" value="InterPro"/>
</dbReference>
<evidence type="ECO:0000256" key="4">
    <source>
        <dbReference type="ARBA" id="ARBA00023136"/>
    </source>
</evidence>
<feature type="transmembrane region" description="Helical" evidence="5">
    <location>
        <begin position="12"/>
        <end position="30"/>
    </location>
</feature>
<evidence type="ECO:0000256" key="5">
    <source>
        <dbReference type="SAM" id="Phobius"/>
    </source>
</evidence>
<proteinExistence type="predicted"/>
<feature type="transmembrane region" description="Helical" evidence="5">
    <location>
        <begin position="42"/>
        <end position="61"/>
    </location>
</feature>
<dbReference type="GO" id="GO:0016020">
    <property type="term" value="C:membrane"/>
    <property type="evidence" value="ECO:0007669"/>
    <property type="project" value="UniProtKB-SubCell"/>
</dbReference>
<name>A0A914CPN7_9BILA</name>
<accession>A0A914CPN7</accession>
<evidence type="ECO:0000256" key="3">
    <source>
        <dbReference type="ARBA" id="ARBA00022989"/>
    </source>
</evidence>
<keyword evidence="2 5" id="KW-0812">Transmembrane</keyword>
<sequence length="71" mass="8024">MVSLGLMDIGQLLSYYLVFSLMLLTNSNFSDTFSKVSTSLSNATWVGEASMVFILAINRFMKLIFIKRSLF</sequence>
<dbReference type="InterPro" id="IPR000276">
    <property type="entry name" value="GPCR_Rhodpsn"/>
</dbReference>
<keyword evidence="3 5" id="KW-1133">Transmembrane helix</keyword>
<dbReference type="WBParaSite" id="ACRNAN_scaffold12902.g6871.t1">
    <property type="protein sequence ID" value="ACRNAN_scaffold12902.g6871.t1"/>
    <property type="gene ID" value="ACRNAN_scaffold12902.g6871"/>
</dbReference>
<evidence type="ECO:0000313" key="7">
    <source>
        <dbReference type="WBParaSite" id="ACRNAN_scaffold12902.g6871.t1"/>
    </source>
</evidence>
<comment type="subcellular location">
    <subcellularLocation>
        <location evidence="1">Membrane</location>
    </subcellularLocation>
</comment>
<dbReference type="PROSITE" id="PS00237">
    <property type="entry name" value="G_PROTEIN_RECEP_F1_1"/>
    <property type="match status" value="1"/>
</dbReference>
<dbReference type="AlphaFoldDB" id="A0A914CPN7"/>
<reference evidence="7" key="1">
    <citation type="submission" date="2022-11" db="UniProtKB">
        <authorList>
            <consortium name="WormBaseParasite"/>
        </authorList>
    </citation>
    <scope>IDENTIFICATION</scope>
</reference>
<evidence type="ECO:0000313" key="6">
    <source>
        <dbReference type="Proteomes" id="UP000887540"/>
    </source>
</evidence>
<dbReference type="Proteomes" id="UP000887540">
    <property type="component" value="Unplaced"/>
</dbReference>
<organism evidence="6 7">
    <name type="scientific">Acrobeloides nanus</name>
    <dbReference type="NCBI Taxonomy" id="290746"/>
    <lineage>
        <taxon>Eukaryota</taxon>
        <taxon>Metazoa</taxon>
        <taxon>Ecdysozoa</taxon>
        <taxon>Nematoda</taxon>
        <taxon>Chromadorea</taxon>
        <taxon>Rhabditida</taxon>
        <taxon>Tylenchina</taxon>
        <taxon>Cephalobomorpha</taxon>
        <taxon>Cephaloboidea</taxon>
        <taxon>Cephalobidae</taxon>
        <taxon>Acrobeloides</taxon>
    </lineage>
</organism>
<evidence type="ECO:0000256" key="2">
    <source>
        <dbReference type="ARBA" id="ARBA00022692"/>
    </source>
</evidence>
<protein>
    <submittedName>
        <fullName evidence="7">NADH dehydrogenase subunit 4L</fullName>
    </submittedName>
</protein>
<keyword evidence="4 5" id="KW-0472">Membrane</keyword>
<keyword evidence="6" id="KW-1185">Reference proteome</keyword>